<evidence type="ECO:0000256" key="3">
    <source>
        <dbReference type="ARBA" id="ARBA00022692"/>
    </source>
</evidence>
<feature type="transmembrane region" description="Helical" evidence="7">
    <location>
        <begin position="78"/>
        <end position="100"/>
    </location>
</feature>
<feature type="transmembrane region" description="Helical" evidence="7">
    <location>
        <begin position="144"/>
        <end position="166"/>
    </location>
</feature>
<reference evidence="8" key="1">
    <citation type="submission" date="2021-01" db="EMBL/GenBank/DDBJ databases">
        <authorList>
            <person name="Corre E."/>
            <person name="Pelletier E."/>
            <person name="Niang G."/>
            <person name="Scheremetjew M."/>
            <person name="Finn R."/>
            <person name="Kale V."/>
            <person name="Holt S."/>
            <person name="Cochrane G."/>
            <person name="Meng A."/>
            <person name="Brown T."/>
            <person name="Cohen L."/>
        </authorList>
    </citation>
    <scope>NUCLEOTIDE SEQUENCE</scope>
    <source>
        <strain evidence="8">CCMP1381</strain>
    </source>
</reference>
<keyword evidence="5 7" id="KW-0472">Membrane</keyword>
<dbReference type="GO" id="GO:0005886">
    <property type="term" value="C:plasma membrane"/>
    <property type="evidence" value="ECO:0007669"/>
    <property type="project" value="UniProtKB-SubCell"/>
</dbReference>
<dbReference type="AlphaFoldDB" id="A0A7S2DLI7"/>
<evidence type="ECO:0000256" key="5">
    <source>
        <dbReference type="ARBA" id="ARBA00023136"/>
    </source>
</evidence>
<name>A0A7S2DLI7_9STRA</name>
<comment type="function">
    <text evidence="7">Choline transporter.</text>
</comment>
<evidence type="ECO:0000313" key="8">
    <source>
        <dbReference type="EMBL" id="CAD9457511.1"/>
    </source>
</evidence>
<evidence type="ECO:0000256" key="6">
    <source>
        <dbReference type="ARBA" id="ARBA00023180"/>
    </source>
</evidence>
<organism evidence="8">
    <name type="scientific">Octactis speculum</name>
    <dbReference type="NCBI Taxonomy" id="3111310"/>
    <lineage>
        <taxon>Eukaryota</taxon>
        <taxon>Sar</taxon>
        <taxon>Stramenopiles</taxon>
        <taxon>Ochrophyta</taxon>
        <taxon>Dictyochophyceae</taxon>
        <taxon>Dictyochales</taxon>
        <taxon>Dictyochaceae</taxon>
        <taxon>Octactis</taxon>
    </lineage>
</organism>
<sequence length="289" mass="31597">MIFTMFWTIEFVHALGTIGFAAATTSWYFHPTDKDSAAVDVSVSFNDGPVKHPPKKLEGIKQIAADVREAMFKHAGTAAFGSCIIAVVETIETIVSYIQAKVEQTIKASGNTAVLLMARMILCCIRCFLWCIEKCLKFISKHAYIQTAIYGTSFMPSCYKAFFLIIRNAGLATCLTGIGSFVFVIGRSVVTLSAASVAFLWIDSAYGDDINSPLFPTVVVCIMAYVIASVFMGILEISSDTLLACYVLDKEMHDDSPEYARGALQTWVKNSVITNADGKQYASINTSEE</sequence>
<comment type="similarity">
    <text evidence="2 7">Belongs to the CTL (choline transporter-like) family.</text>
</comment>
<gene>
    <name evidence="8" type="ORF">DSPE1174_LOCUS23353</name>
</gene>
<dbReference type="Pfam" id="PF04515">
    <property type="entry name" value="Choline_transpo"/>
    <property type="match status" value="1"/>
</dbReference>
<feature type="transmembrane region" description="Helical" evidence="7">
    <location>
        <begin position="214"/>
        <end position="235"/>
    </location>
</feature>
<dbReference type="EMBL" id="HBGS01045214">
    <property type="protein sequence ID" value="CAD9457511.1"/>
    <property type="molecule type" value="Transcribed_RNA"/>
</dbReference>
<keyword evidence="6" id="KW-0325">Glycoprotein</keyword>
<proteinExistence type="inferred from homology"/>
<dbReference type="PANTHER" id="PTHR12385:SF14">
    <property type="entry name" value="CHOLINE TRANSPORTER-LIKE 2"/>
    <property type="match status" value="1"/>
</dbReference>
<feature type="transmembrane region" description="Helical" evidence="7">
    <location>
        <begin position="6"/>
        <end position="29"/>
    </location>
</feature>
<dbReference type="PANTHER" id="PTHR12385">
    <property type="entry name" value="CHOLINE TRANSPORTER-LIKE (SLC FAMILY 44)"/>
    <property type="match status" value="1"/>
</dbReference>
<comment type="caution">
    <text evidence="7">Lacks conserved residue(s) required for the propagation of feature annotation.</text>
</comment>
<protein>
    <recommendedName>
        <fullName evidence="7">Choline transporter-like protein</fullName>
    </recommendedName>
</protein>
<accession>A0A7S2DLI7</accession>
<dbReference type="GO" id="GO:0022857">
    <property type="term" value="F:transmembrane transporter activity"/>
    <property type="evidence" value="ECO:0007669"/>
    <property type="project" value="UniProtKB-UniRule"/>
</dbReference>
<feature type="transmembrane region" description="Helical" evidence="7">
    <location>
        <begin position="112"/>
        <end position="132"/>
    </location>
</feature>
<evidence type="ECO:0000256" key="2">
    <source>
        <dbReference type="ARBA" id="ARBA00007168"/>
    </source>
</evidence>
<evidence type="ECO:0000256" key="1">
    <source>
        <dbReference type="ARBA" id="ARBA00004141"/>
    </source>
</evidence>
<comment type="subcellular location">
    <subcellularLocation>
        <location evidence="7">Cell membrane</location>
        <topology evidence="7">Multi-pass membrane protein</topology>
    </subcellularLocation>
    <subcellularLocation>
        <location evidence="1">Membrane</location>
        <topology evidence="1">Multi-pass membrane protein</topology>
    </subcellularLocation>
</comment>
<evidence type="ECO:0000256" key="4">
    <source>
        <dbReference type="ARBA" id="ARBA00022989"/>
    </source>
</evidence>
<keyword evidence="3 7" id="KW-0812">Transmembrane</keyword>
<keyword evidence="4 7" id="KW-1133">Transmembrane helix</keyword>
<dbReference type="InterPro" id="IPR007603">
    <property type="entry name" value="Choline_transptr-like"/>
</dbReference>
<evidence type="ECO:0000256" key="7">
    <source>
        <dbReference type="RuleBase" id="RU368066"/>
    </source>
</evidence>
<feature type="transmembrane region" description="Helical" evidence="7">
    <location>
        <begin position="178"/>
        <end position="202"/>
    </location>
</feature>